<evidence type="ECO:0000256" key="1">
    <source>
        <dbReference type="SAM" id="MobiDB-lite"/>
    </source>
</evidence>
<name>A0A098TRJ1_9CYAN</name>
<evidence type="ECO:0000313" key="3">
    <source>
        <dbReference type="Proteomes" id="UP000030170"/>
    </source>
</evidence>
<keyword evidence="3" id="KW-1185">Reference proteome</keyword>
<proteinExistence type="predicted"/>
<sequence>MNLAIYRPDHQPQFPKNSAGEDLSKDNGSNYRDRRHACNEGKGTEGNYDPPYDIGRISPVISLLIDNN</sequence>
<comment type="caution">
    <text evidence="2">The sequence shown here is derived from an EMBL/GenBank/DDBJ whole genome shotgun (WGS) entry which is preliminary data.</text>
</comment>
<dbReference type="STRING" id="1497020.DO97_20285"/>
<protein>
    <submittedName>
        <fullName evidence="2">Uncharacterized protein</fullName>
    </submittedName>
</protein>
<organism evidence="2 3">
    <name type="scientific">Neosynechococcus sphagnicola sy1</name>
    <dbReference type="NCBI Taxonomy" id="1497020"/>
    <lineage>
        <taxon>Bacteria</taxon>
        <taxon>Bacillati</taxon>
        <taxon>Cyanobacteriota</taxon>
        <taxon>Cyanophyceae</taxon>
        <taxon>Neosynechococcales</taxon>
        <taxon>Neosynechococcaceae</taxon>
        <taxon>Neosynechococcus</taxon>
    </lineage>
</organism>
<dbReference type="EMBL" id="JJML01000008">
    <property type="protein sequence ID" value="KGF73418.1"/>
    <property type="molecule type" value="Genomic_DNA"/>
</dbReference>
<gene>
    <name evidence="2" type="ORF">DO97_20285</name>
</gene>
<feature type="region of interest" description="Disordered" evidence="1">
    <location>
        <begin position="1"/>
        <end position="52"/>
    </location>
</feature>
<accession>A0A098TRJ1</accession>
<dbReference type="Proteomes" id="UP000030170">
    <property type="component" value="Unassembled WGS sequence"/>
</dbReference>
<dbReference type="AlphaFoldDB" id="A0A098TRJ1"/>
<evidence type="ECO:0000313" key="2">
    <source>
        <dbReference type="EMBL" id="KGF73418.1"/>
    </source>
</evidence>
<reference evidence="2 3" key="1">
    <citation type="journal article" date="2014" name="Mol. Ecol.">
        <title>Evolution of Synechococcus.</title>
        <authorList>
            <person name="Dvorak P."/>
            <person name="Casamatta D."/>
            <person name="Hasler P."/>
            <person name="Poulickova A."/>
            <person name="Ondrej V."/>
            <person name="Sanges R."/>
        </authorList>
    </citation>
    <scope>NUCLEOTIDE SEQUENCE [LARGE SCALE GENOMIC DNA]</scope>
    <source>
        <strain evidence="2 3">CAUP A 1101</strain>
    </source>
</reference>